<dbReference type="Pfam" id="PF21105">
    <property type="entry name" value="DyP_N"/>
    <property type="match status" value="1"/>
</dbReference>
<dbReference type="Proteomes" id="UP000655751">
    <property type="component" value="Unassembled WGS sequence"/>
</dbReference>
<dbReference type="InterPro" id="IPR049509">
    <property type="entry name" value="DyP_N"/>
</dbReference>
<dbReference type="SUPFAM" id="SSF54909">
    <property type="entry name" value="Dimeric alpha+beta barrel"/>
    <property type="match status" value="1"/>
</dbReference>
<dbReference type="EMBL" id="JADMLG010000003">
    <property type="protein sequence ID" value="MBH0776626.1"/>
    <property type="molecule type" value="Genomic_DNA"/>
</dbReference>
<evidence type="ECO:0000313" key="11">
    <source>
        <dbReference type="Proteomes" id="UP000655751"/>
    </source>
</evidence>
<keyword evidence="3" id="KW-0349">Heme</keyword>
<dbReference type="GO" id="GO:0005829">
    <property type="term" value="C:cytosol"/>
    <property type="evidence" value="ECO:0007669"/>
    <property type="project" value="TreeGrafter"/>
</dbReference>
<comment type="cofactor">
    <cofactor evidence="1">
        <name>heme b</name>
        <dbReference type="ChEBI" id="CHEBI:60344"/>
    </cofactor>
</comment>
<evidence type="ECO:0000256" key="4">
    <source>
        <dbReference type="ARBA" id="ARBA00022723"/>
    </source>
</evidence>
<dbReference type="InterPro" id="IPR006314">
    <property type="entry name" value="Dyp_peroxidase"/>
</dbReference>
<dbReference type="GO" id="GO:0020037">
    <property type="term" value="F:heme binding"/>
    <property type="evidence" value="ECO:0007669"/>
    <property type="project" value="InterPro"/>
</dbReference>
<reference evidence="10" key="1">
    <citation type="submission" date="2020-11" db="EMBL/GenBank/DDBJ databases">
        <title>Nocardia NEAU-351.nov., a novel actinomycete isolated from the cow dung.</title>
        <authorList>
            <person name="Zhang X."/>
        </authorList>
    </citation>
    <scope>NUCLEOTIDE SEQUENCE</scope>
    <source>
        <strain evidence="10">NEAU-351</strain>
    </source>
</reference>
<keyword evidence="11" id="KW-1185">Reference proteome</keyword>
<dbReference type="InterPro" id="IPR011008">
    <property type="entry name" value="Dimeric_a/b-barrel"/>
</dbReference>
<comment type="caution">
    <text evidence="10">The sequence shown here is derived from an EMBL/GenBank/DDBJ whole genome shotgun (WGS) entry which is preliminary data.</text>
</comment>
<keyword evidence="5" id="KW-0560">Oxidoreductase</keyword>
<dbReference type="AlphaFoldDB" id="A0A931I9P6"/>
<evidence type="ECO:0000256" key="5">
    <source>
        <dbReference type="ARBA" id="ARBA00023002"/>
    </source>
</evidence>
<dbReference type="PANTHER" id="PTHR30521">
    <property type="entry name" value="DEFERROCHELATASE/PEROXIDASE"/>
    <property type="match status" value="1"/>
</dbReference>
<dbReference type="PANTHER" id="PTHR30521:SF4">
    <property type="entry name" value="DEFERROCHELATASE"/>
    <property type="match status" value="1"/>
</dbReference>
<evidence type="ECO:0000256" key="1">
    <source>
        <dbReference type="ARBA" id="ARBA00001970"/>
    </source>
</evidence>
<accession>A0A931I9P6</accession>
<keyword evidence="2" id="KW-0575">Peroxidase</keyword>
<proteinExistence type="inferred from homology"/>
<feature type="region of interest" description="Disordered" evidence="8">
    <location>
        <begin position="1"/>
        <end position="22"/>
    </location>
</feature>
<evidence type="ECO:0000313" key="10">
    <source>
        <dbReference type="EMBL" id="MBH0776626.1"/>
    </source>
</evidence>
<keyword evidence="6" id="KW-0408">Iron</keyword>
<evidence type="ECO:0000256" key="3">
    <source>
        <dbReference type="ARBA" id="ARBA00022617"/>
    </source>
</evidence>
<evidence type="ECO:0000256" key="8">
    <source>
        <dbReference type="SAM" id="MobiDB-lite"/>
    </source>
</evidence>
<name>A0A931I9P6_9NOCA</name>
<organism evidence="10 11">
    <name type="scientific">Nocardia bovistercoris</name>
    <dbReference type="NCBI Taxonomy" id="2785916"/>
    <lineage>
        <taxon>Bacteria</taxon>
        <taxon>Bacillati</taxon>
        <taxon>Actinomycetota</taxon>
        <taxon>Actinomycetes</taxon>
        <taxon>Mycobacteriales</taxon>
        <taxon>Nocardiaceae</taxon>
        <taxon>Nocardia</taxon>
    </lineage>
</organism>
<protein>
    <recommendedName>
        <fullName evidence="9">DyP dimeric alpha+beta barrel domain-containing protein</fullName>
    </recommendedName>
</protein>
<dbReference type="GO" id="GO:0046872">
    <property type="term" value="F:metal ion binding"/>
    <property type="evidence" value="ECO:0007669"/>
    <property type="project" value="UniProtKB-KW"/>
</dbReference>
<evidence type="ECO:0000259" key="9">
    <source>
        <dbReference type="Pfam" id="PF21105"/>
    </source>
</evidence>
<gene>
    <name evidence="10" type="ORF">IT779_10050</name>
</gene>
<feature type="region of interest" description="Disordered" evidence="8">
    <location>
        <begin position="134"/>
        <end position="153"/>
    </location>
</feature>
<sequence>MTTPLFEPDSDLVTGPSVPGAPTEPVLDVDDIQGAVLPGFGTTCQHVVALRFPDADTLRKWLRAPHVRVSTLAEVLAQRNKRRCAARAGEQRPPTPVMRCLALSIDGLRMLSAEADRVTDPAFKAGMAFRSTLLGDPQDEHTDGHRSTWRFGGTPATTPHVVAVLAAERDLDLDEAVGKLLDASGSATVLFQQRGRVLPGETEHFGFRDGVSQVGVRGRLSDAERHYLTRRWLDPALPPARTHARPGQPLVWPGQFVFGYPGSHPHDPLVPGPVVSGGPAWTKNGSLLAFRRLRQDVETFRAFLTAESAALRAQPGFADVDTERLAAALVGRWPDGSALVRNPQRADPVDATDMLCTNAFGFARATPEARVCADPMVAREPLALAPAGELRTVRGAPADADGLACPAFAHIRKVNPRDLGTDKGGAAETLAMQMLRRGITWGEAHVEGEAPQARDRGLLFMSYQTSLVRQFELMSTTWMNKRNAPEGNSGHDLLLGQTGDGQPRVAELTRGDHSRTITVADRWVIPTGGGYFFAPSRSALEQFASG</sequence>
<keyword evidence="4" id="KW-0479">Metal-binding</keyword>
<evidence type="ECO:0000256" key="7">
    <source>
        <dbReference type="ARBA" id="ARBA00025737"/>
    </source>
</evidence>
<dbReference type="GO" id="GO:0004601">
    <property type="term" value="F:peroxidase activity"/>
    <property type="evidence" value="ECO:0007669"/>
    <property type="project" value="UniProtKB-KW"/>
</dbReference>
<feature type="domain" description="DyP dimeric alpha+beta barrel" evidence="9">
    <location>
        <begin position="31"/>
        <end position="186"/>
    </location>
</feature>
<comment type="similarity">
    <text evidence="7">Belongs to the DyP-type peroxidase family.</text>
</comment>
<evidence type="ECO:0000256" key="6">
    <source>
        <dbReference type="ARBA" id="ARBA00023004"/>
    </source>
</evidence>
<dbReference type="PROSITE" id="PS51404">
    <property type="entry name" value="DYP_PEROXIDASE"/>
    <property type="match status" value="1"/>
</dbReference>
<evidence type="ECO:0000256" key="2">
    <source>
        <dbReference type="ARBA" id="ARBA00022559"/>
    </source>
</evidence>
<dbReference type="RefSeq" id="WP_196148953.1">
    <property type="nucleotide sequence ID" value="NZ_JADMLG010000003.1"/>
</dbReference>